<sequence length="39" mass="4273">MNASDSHAQQLGTVRVILTCHLLLRQLRPNEDADAQADA</sequence>
<reference evidence="1" key="1">
    <citation type="submission" date="2014-09" db="EMBL/GenBank/DDBJ databases">
        <authorList>
            <person name="Magalhaes I.L.F."/>
            <person name="Oliveira U."/>
            <person name="Santos F.R."/>
            <person name="Vidigal T.H.D.A."/>
            <person name="Brescovit A.D."/>
            <person name="Santos A.J."/>
        </authorList>
    </citation>
    <scope>NUCLEOTIDE SEQUENCE</scope>
    <source>
        <tissue evidence="1">Shoot tissue taken approximately 20 cm above the soil surface</tissue>
    </source>
</reference>
<proteinExistence type="predicted"/>
<protein>
    <submittedName>
        <fullName evidence="1">Uncharacterized protein</fullName>
    </submittedName>
</protein>
<evidence type="ECO:0000313" key="1">
    <source>
        <dbReference type="EMBL" id="JAD21013.1"/>
    </source>
</evidence>
<dbReference type="AlphaFoldDB" id="A0A0A8Y774"/>
<dbReference type="EMBL" id="GBRH01276882">
    <property type="protein sequence ID" value="JAD21013.1"/>
    <property type="molecule type" value="Transcribed_RNA"/>
</dbReference>
<organism evidence="1">
    <name type="scientific">Arundo donax</name>
    <name type="common">Giant reed</name>
    <name type="synonym">Donax arundinaceus</name>
    <dbReference type="NCBI Taxonomy" id="35708"/>
    <lineage>
        <taxon>Eukaryota</taxon>
        <taxon>Viridiplantae</taxon>
        <taxon>Streptophyta</taxon>
        <taxon>Embryophyta</taxon>
        <taxon>Tracheophyta</taxon>
        <taxon>Spermatophyta</taxon>
        <taxon>Magnoliopsida</taxon>
        <taxon>Liliopsida</taxon>
        <taxon>Poales</taxon>
        <taxon>Poaceae</taxon>
        <taxon>PACMAD clade</taxon>
        <taxon>Arundinoideae</taxon>
        <taxon>Arundineae</taxon>
        <taxon>Arundo</taxon>
    </lineage>
</organism>
<name>A0A0A8Y774_ARUDO</name>
<reference evidence="1" key="2">
    <citation type="journal article" date="2015" name="Data Brief">
        <title>Shoot transcriptome of the giant reed, Arundo donax.</title>
        <authorList>
            <person name="Barrero R.A."/>
            <person name="Guerrero F.D."/>
            <person name="Moolhuijzen P."/>
            <person name="Goolsby J.A."/>
            <person name="Tidwell J."/>
            <person name="Bellgard S.E."/>
            <person name="Bellgard M.I."/>
        </authorList>
    </citation>
    <scope>NUCLEOTIDE SEQUENCE</scope>
    <source>
        <tissue evidence="1">Shoot tissue taken approximately 20 cm above the soil surface</tissue>
    </source>
</reference>
<accession>A0A0A8Y774</accession>